<comment type="caution">
    <text evidence="4">The sequence shown here is derived from an EMBL/GenBank/DDBJ whole genome shotgun (WGS) entry which is preliminary data.</text>
</comment>
<reference evidence="4" key="1">
    <citation type="journal article" date="2004" name="Nature">
        <title>Genome duplication in the teleost fish Tetraodon nigroviridis reveals the early vertebrate proto-karyotype.</title>
        <authorList>
            <person name="Jaillon O."/>
            <person name="Aury J.-M."/>
            <person name="Brunet F."/>
            <person name="Petit J.-L."/>
            <person name="Stange-Thomann N."/>
            <person name="Mauceli E."/>
            <person name="Bouneau L."/>
            <person name="Fischer C."/>
            <person name="Ozouf-Costaz C."/>
            <person name="Bernot A."/>
            <person name="Nicaud S."/>
            <person name="Jaffe D."/>
            <person name="Fisher S."/>
            <person name="Lutfalla G."/>
            <person name="Dossat C."/>
            <person name="Segurens B."/>
            <person name="Dasilva C."/>
            <person name="Salanoubat M."/>
            <person name="Levy M."/>
            <person name="Boudet N."/>
            <person name="Castellano S."/>
            <person name="Anthouard V."/>
            <person name="Jubin C."/>
            <person name="Castelli V."/>
            <person name="Katinka M."/>
            <person name="Vacherie B."/>
            <person name="Biemont C."/>
            <person name="Skalli Z."/>
            <person name="Cattolico L."/>
            <person name="Poulain J."/>
            <person name="De Berardinis V."/>
            <person name="Cruaud C."/>
            <person name="Duprat S."/>
            <person name="Brottier P."/>
            <person name="Coutanceau J.-P."/>
            <person name="Gouzy J."/>
            <person name="Parra G."/>
            <person name="Lardier G."/>
            <person name="Chapple C."/>
            <person name="McKernan K.J."/>
            <person name="McEwan P."/>
            <person name="Bosak S."/>
            <person name="Kellis M."/>
            <person name="Volff J.-N."/>
            <person name="Guigo R."/>
            <person name="Zody M.C."/>
            <person name="Mesirov J."/>
            <person name="Lindblad-Toh K."/>
            <person name="Birren B."/>
            <person name="Nusbaum C."/>
            <person name="Kahn D."/>
            <person name="Robinson-Rechavi M."/>
            <person name="Laudet V."/>
            <person name="Schachter V."/>
            <person name="Quetier F."/>
            <person name="Saurin W."/>
            <person name="Scarpelli C."/>
            <person name="Wincker P."/>
            <person name="Lander E.S."/>
            <person name="Weissenbach J."/>
            <person name="Roest Crollius H."/>
        </authorList>
    </citation>
    <scope>NUCLEOTIDE SEQUENCE [LARGE SCALE GENOMIC DNA]</scope>
</reference>
<feature type="compositionally biased region" description="Low complexity" evidence="2">
    <location>
        <begin position="509"/>
        <end position="518"/>
    </location>
</feature>
<evidence type="ECO:0000256" key="1">
    <source>
        <dbReference type="ARBA" id="ARBA00023242"/>
    </source>
</evidence>
<feature type="region of interest" description="Disordered" evidence="2">
    <location>
        <begin position="504"/>
        <end position="559"/>
    </location>
</feature>
<feature type="non-terminal residue" evidence="4">
    <location>
        <position position="1"/>
    </location>
</feature>
<feature type="region of interest" description="Disordered" evidence="2">
    <location>
        <begin position="433"/>
        <end position="459"/>
    </location>
</feature>
<dbReference type="GO" id="GO:0042393">
    <property type="term" value="F:histone binding"/>
    <property type="evidence" value="ECO:0007669"/>
    <property type="project" value="TreeGrafter"/>
</dbReference>
<protein>
    <submittedName>
        <fullName evidence="4">(spotted green pufferfish) hypothetical protein</fullName>
    </submittedName>
</protein>
<dbReference type="GO" id="GO:0016581">
    <property type="term" value="C:NuRD complex"/>
    <property type="evidence" value="ECO:0007669"/>
    <property type="project" value="TreeGrafter"/>
</dbReference>
<name>Q4RBP9_TETNG</name>
<dbReference type="OrthoDB" id="5857104at2759"/>
<feature type="region of interest" description="Disordered" evidence="2">
    <location>
        <begin position="53"/>
        <end position="106"/>
    </location>
</feature>
<dbReference type="InterPro" id="IPR012957">
    <property type="entry name" value="CHD_C2"/>
</dbReference>
<feature type="compositionally biased region" description="Gly residues" evidence="2">
    <location>
        <begin position="532"/>
        <end position="542"/>
    </location>
</feature>
<evidence type="ECO:0000259" key="3">
    <source>
        <dbReference type="Pfam" id="PF08074"/>
    </source>
</evidence>
<dbReference type="AlphaFoldDB" id="Q4RBP9"/>
<dbReference type="GO" id="GO:0140658">
    <property type="term" value="F:ATP-dependent chromatin remodeler activity"/>
    <property type="evidence" value="ECO:0007669"/>
    <property type="project" value="TreeGrafter"/>
</dbReference>
<feature type="domain" description="CHD C-terminal 2" evidence="3">
    <location>
        <begin position="319"/>
        <end position="428"/>
    </location>
</feature>
<gene>
    <name evidence="4" type="ORF">GSTENG00037312001</name>
</gene>
<feature type="region of interest" description="Disordered" evidence="2">
    <location>
        <begin position="160"/>
        <end position="186"/>
    </location>
</feature>
<feature type="compositionally biased region" description="Basic and acidic residues" evidence="2">
    <location>
        <begin position="174"/>
        <end position="186"/>
    </location>
</feature>
<feature type="non-terminal residue" evidence="4">
    <location>
        <position position="559"/>
    </location>
</feature>
<dbReference type="GO" id="GO:0003682">
    <property type="term" value="F:chromatin binding"/>
    <property type="evidence" value="ECO:0007669"/>
    <property type="project" value="TreeGrafter"/>
</dbReference>
<feature type="region of interest" description="Disordered" evidence="2">
    <location>
        <begin position="207"/>
        <end position="238"/>
    </location>
</feature>
<dbReference type="PANTHER" id="PTHR45623:SF6">
    <property type="entry name" value="CHROMODOMAIN-HELICASE-DNA-BINDING PROTEIN 5"/>
    <property type="match status" value="1"/>
</dbReference>
<dbReference type="GO" id="GO:0016887">
    <property type="term" value="F:ATP hydrolysis activity"/>
    <property type="evidence" value="ECO:0007669"/>
    <property type="project" value="TreeGrafter"/>
</dbReference>
<dbReference type="Pfam" id="PF08074">
    <property type="entry name" value="CHDCT2"/>
    <property type="match status" value="1"/>
</dbReference>
<feature type="compositionally biased region" description="Basic and acidic residues" evidence="2">
    <location>
        <begin position="222"/>
        <end position="238"/>
    </location>
</feature>
<evidence type="ECO:0000256" key="2">
    <source>
        <dbReference type="SAM" id="MobiDB-lite"/>
    </source>
</evidence>
<dbReference type="KEGG" id="tng:GSTEN00037312G001"/>
<accession>Q4RBP9</accession>
<reference evidence="4" key="2">
    <citation type="submission" date="2004-02" db="EMBL/GenBank/DDBJ databases">
        <authorList>
            <consortium name="Genoscope"/>
            <consortium name="Whitehead Institute Centre for Genome Research"/>
        </authorList>
    </citation>
    <scope>NUCLEOTIDE SEQUENCE</scope>
</reference>
<dbReference type="GO" id="GO:0003677">
    <property type="term" value="F:DNA binding"/>
    <property type="evidence" value="ECO:0007669"/>
    <property type="project" value="TreeGrafter"/>
</dbReference>
<organism evidence="4">
    <name type="scientific">Tetraodon nigroviridis</name>
    <name type="common">Spotted green pufferfish</name>
    <name type="synonym">Chelonodon nigroviridis</name>
    <dbReference type="NCBI Taxonomy" id="99883"/>
    <lineage>
        <taxon>Eukaryota</taxon>
        <taxon>Metazoa</taxon>
        <taxon>Chordata</taxon>
        <taxon>Craniata</taxon>
        <taxon>Vertebrata</taxon>
        <taxon>Euteleostomi</taxon>
        <taxon>Actinopterygii</taxon>
        <taxon>Neopterygii</taxon>
        <taxon>Teleostei</taxon>
        <taxon>Neoteleostei</taxon>
        <taxon>Acanthomorphata</taxon>
        <taxon>Eupercaria</taxon>
        <taxon>Tetraodontiformes</taxon>
        <taxon>Tetradontoidea</taxon>
        <taxon>Tetraodontidae</taxon>
        <taxon>Tetraodon</taxon>
    </lineage>
</organism>
<proteinExistence type="predicted"/>
<dbReference type="EMBL" id="CAAE01020953">
    <property type="protein sequence ID" value="CAG14184.1"/>
    <property type="molecule type" value="Genomic_DNA"/>
</dbReference>
<evidence type="ECO:0000313" key="4">
    <source>
        <dbReference type="EMBL" id="CAG14184.1"/>
    </source>
</evidence>
<keyword evidence="1" id="KW-0539">Nucleus</keyword>
<sequence length="559" mass="61342">DRWLVLRFCPTVGFLVTEVESVGQVQEFEHVNGKLSSPDLIPIGMELKKLTESLSSDPNTPVLASPAATQPGSPVPPEKPESLSFTSEDKEGAQQDPKVPPEPEVSLLPSCLSVTSRQSSFCFDASSHPPGALSPNRDHLCPSAPDLPGALQRHRKVLPGSGAATPLWGGRRSGRTDQVDRREDRMEDRISIPPSLCHCHMFPSAPADEAKSDGVPEGGLNGDRETLEETEESRKEEKNGLKARFMFNIADGGFTELHTLWQTEERAALSSGKMNDIWHRRHDYWLLAGIVTYPLPVAAGASWCAQRPSLLSFDGALGRHGYARWQDLQNDPRYGLLNEPFKSEMHKGNYLEMKNKFLARRFKLLEQALVIEEQLRRAAYLNMTQEPGHPAMALNTRFTEVECLAESHQHLSKESLSGNKPANAVLHKGSSCPLVCPNPDPDPDPDPNRHPDHNLPGAGSTVLNQLEELLSDMKADVTRLPNMLSRIPPVSARLQMSERSILSRLTSRGSDPPSQQPFGQGGFGSSQMYSSGFGGGFRGAGGQPMVNYSQMPLGPYVSR</sequence>
<dbReference type="PANTHER" id="PTHR45623">
    <property type="entry name" value="CHROMODOMAIN-HELICASE-DNA-BINDING PROTEIN 3-RELATED-RELATED"/>
    <property type="match status" value="1"/>
</dbReference>